<sequence>MRGSIFFLFTLCIGSIWMQGDDVKRYDVVIIGGGMTGLAAMHEIQKTSPQTSVLLLEASNSTGGRVRGIKLLRRHYLIVFYFSQSDWATLPGAGQSVAALSSPNTFTQLVSINVETFTTNYPMTTSTKDGIFRTLQTFFDSPADKISALQLMLTLNSESEDIQTFLTNQGHGGSLVMKESLSALASSMTTGKTINYNEYVTSIHILDDEGSVIPNNTVSGSQVYITTDNGQHYLAKEVIVAVSPSQINNIAFDPPMNQSQSEFYGNYTAQGDAYYFVASFETTFWRKNNKNGQLIFSDQTGTNPLYWLTTFDISPNDTCQSADATPGVLYGLAHFTGNFTFEQRKTAYISVFKSQFGESDANSLIDIQDIQWIAQKYIQGTVGVIPVDGIESLAQLTASPFADRIHFASPELSVKSMGTTNGAVVCGQQVATTVLDELKSLPTTPLRDTGVVVGGLVNNNVTTEITTTQPPTTFNSTQTVDVLSTTTANSVGNTTSSDFVYHTSTQYPETTETSVNNSATTSSEVVTSTANPIMMNDDGNSTTQFPYSTSTHYPVTESSTVNGINETHSTIIVGSLLTDINSTSTLSFESTTLSPLFNVTNSSQLVESTTIQISLNDESNNSTSFVYSTSTHYPTTENITSDITSTTSSSFSPILIFNDQNNDTTSSNQTLETTTAFNYETSSHYPQTSTSTTLGNNVLRDDPNQGSTLTTQSPTETTTIIVSNSTEQINVSSVANNSTEQMNISSTTAFPYHTSSHYSPVIFPPAVGTNCSNSFASTIFKDDPSSDDVMAMIHKIQADIPNVSQEDRLELISQLNLLISNLVTSIQKDELSNGTLVVG</sequence>
<accession>A0AC35TNQ8</accession>
<organism evidence="1 2">
    <name type="scientific">Rhabditophanes sp. KR3021</name>
    <dbReference type="NCBI Taxonomy" id="114890"/>
    <lineage>
        <taxon>Eukaryota</taxon>
        <taxon>Metazoa</taxon>
        <taxon>Ecdysozoa</taxon>
        <taxon>Nematoda</taxon>
        <taxon>Chromadorea</taxon>
        <taxon>Rhabditida</taxon>
        <taxon>Tylenchina</taxon>
        <taxon>Panagrolaimomorpha</taxon>
        <taxon>Strongyloidoidea</taxon>
        <taxon>Alloionematidae</taxon>
        <taxon>Rhabditophanes</taxon>
    </lineage>
</organism>
<proteinExistence type="predicted"/>
<reference evidence="2" key="1">
    <citation type="submission" date="2016-11" db="UniProtKB">
        <authorList>
            <consortium name="WormBaseParasite"/>
        </authorList>
    </citation>
    <scope>IDENTIFICATION</scope>
    <source>
        <strain evidence="2">KR3021</strain>
    </source>
</reference>
<dbReference type="WBParaSite" id="RSKR_0000274800.1">
    <property type="protein sequence ID" value="RSKR_0000274800.1"/>
    <property type="gene ID" value="RSKR_0000274800"/>
</dbReference>
<dbReference type="Proteomes" id="UP000095286">
    <property type="component" value="Unplaced"/>
</dbReference>
<evidence type="ECO:0000313" key="1">
    <source>
        <dbReference type="Proteomes" id="UP000095286"/>
    </source>
</evidence>
<evidence type="ECO:0000313" key="2">
    <source>
        <dbReference type="WBParaSite" id="RSKR_0000274800.1"/>
    </source>
</evidence>
<protein>
    <submittedName>
        <fullName evidence="2">Amino_oxidase domain-containing protein</fullName>
    </submittedName>
</protein>
<name>A0AC35TNQ8_9BILA</name>